<dbReference type="Pfam" id="PF07690">
    <property type="entry name" value="MFS_1"/>
    <property type="match status" value="1"/>
</dbReference>
<evidence type="ECO:0000259" key="8">
    <source>
        <dbReference type="PROSITE" id="PS50850"/>
    </source>
</evidence>
<feature type="compositionally biased region" description="Basic and acidic residues" evidence="6">
    <location>
        <begin position="24"/>
        <end position="38"/>
    </location>
</feature>
<dbReference type="InterPro" id="IPR011701">
    <property type="entry name" value="MFS"/>
</dbReference>
<feature type="transmembrane region" description="Helical" evidence="7">
    <location>
        <begin position="414"/>
        <end position="437"/>
    </location>
</feature>
<evidence type="ECO:0000256" key="4">
    <source>
        <dbReference type="ARBA" id="ARBA00022989"/>
    </source>
</evidence>
<dbReference type="CDD" id="cd17323">
    <property type="entry name" value="MFS_Tpo1_MDR_like"/>
    <property type="match status" value="1"/>
</dbReference>
<evidence type="ECO:0000256" key="5">
    <source>
        <dbReference type="ARBA" id="ARBA00023136"/>
    </source>
</evidence>
<dbReference type="InterPro" id="IPR020846">
    <property type="entry name" value="MFS_dom"/>
</dbReference>
<dbReference type="OrthoDB" id="5296287at2759"/>
<dbReference type="GeneID" id="41981368"/>
<feature type="transmembrane region" description="Helical" evidence="7">
    <location>
        <begin position="117"/>
        <end position="137"/>
    </location>
</feature>
<feature type="region of interest" description="Disordered" evidence="6">
    <location>
        <begin position="1"/>
        <end position="63"/>
    </location>
</feature>
<feature type="transmembrane region" description="Helical" evidence="7">
    <location>
        <begin position="170"/>
        <end position="192"/>
    </location>
</feature>
<dbReference type="RefSeq" id="XP_031009458.1">
    <property type="nucleotide sequence ID" value="XM_031146155.1"/>
</dbReference>
<dbReference type="InterPro" id="IPR036259">
    <property type="entry name" value="MFS_trans_sf"/>
</dbReference>
<keyword evidence="3 7" id="KW-0812">Transmembrane</keyword>
<dbReference type="GO" id="GO:0022857">
    <property type="term" value="F:transmembrane transporter activity"/>
    <property type="evidence" value="ECO:0007669"/>
    <property type="project" value="InterPro"/>
</dbReference>
<evidence type="ECO:0000256" key="1">
    <source>
        <dbReference type="ARBA" id="ARBA00004141"/>
    </source>
</evidence>
<comment type="caution">
    <text evidence="9">The sequence shown here is derived from an EMBL/GenBank/DDBJ whole genome shotgun (WGS) entry which is preliminary data.</text>
</comment>
<feature type="transmembrane region" description="Helical" evidence="7">
    <location>
        <begin position="356"/>
        <end position="375"/>
    </location>
</feature>
<organism evidence="9 10">
    <name type="scientific">Lachnellula hyalina</name>
    <dbReference type="NCBI Taxonomy" id="1316788"/>
    <lineage>
        <taxon>Eukaryota</taxon>
        <taxon>Fungi</taxon>
        <taxon>Dikarya</taxon>
        <taxon>Ascomycota</taxon>
        <taxon>Pezizomycotina</taxon>
        <taxon>Leotiomycetes</taxon>
        <taxon>Helotiales</taxon>
        <taxon>Lachnaceae</taxon>
        <taxon>Lachnellula</taxon>
    </lineage>
</organism>
<reference evidence="9 10" key="1">
    <citation type="submission" date="2018-05" db="EMBL/GenBank/DDBJ databases">
        <title>Genome sequencing and assembly of the regulated plant pathogen Lachnellula willkommii and related sister species for the development of diagnostic species identification markers.</title>
        <authorList>
            <person name="Giroux E."/>
            <person name="Bilodeau G."/>
        </authorList>
    </citation>
    <scope>NUCLEOTIDE SEQUENCE [LARGE SCALE GENOMIC DNA]</scope>
    <source>
        <strain evidence="9 10">CBS 185.66</strain>
    </source>
</reference>
<evidence type="ECO:0000256" key="7">
    <source>
        <dbReference type="SAM" id="Phobius"/>
    </source>
</evidence>
<evidence type="ECO:0000256" key="6">
    <source>
        <dbReference type="SAM" id="MobiDB-lite"/>
    </source>
</evidence>
<feature type="transmembrane region" description="Helical" evidence="7">
    <location>
        <begin position="144"/>
        <end position="164"/>
    </location>
</feature>
<feature type="transmembrane region" description="Helical" evidence="7">
    <location>
        <begin position="449"/>
        <end position="469"/>
    </location>
</feature>
<dbReference type="Proteomes" id="UP000431533">
    <property type="component" value="Unassembled WGS sequence"/>
</dbReference>
<feature type="transmembrane region" description="Helical" evidence="7">
    <location>
        <begin position="381"/>
        <end position="402"/>
    </location>
</feature>
<sequence length="485" mass="52737">MRNSQDLRGINSVHPRVSNQPDEVMFKRNIESQPGHEDSDSDTTGQEKQPTDPNIVDWDGPEDPANPMNWSSVRKIGAIAMVSTITLLSPLASTIIAPSTPQVMKAFNSTNETLGSFITSIYLLGYCFGPLVIAPLSELYGRSIIYNACNTIFLIFSVACAVADSEDSLIVFRLFSGIAASCPLTLGAGTIADMVPLEKRGMAMSFWIMGPLLGPAFGPLVGAFLGDAKGWRWIFWLITVIAGVVWAGALFLLRESYPFVILKWKTQRLQKETGNQNLRSALDTGKVYGDIYLLFTTFDRVFQGQYGFSSGIVGLVYLGSGIGSFFGLLFCGGISDWLAKKLTKRNGGSAKPEYRLPAMFVGAVVVPFSLFMYGWTADKKVHWIAPIIGVGLVGFGLFAIFMPATAYLVDIYTIYAASVTAAAPVFRSLLGALLPLAGNSMYDALGLGWGTSTLAFISVAFIPLPLILWKYGQRIRDSKYGQVSF</sequence>
<evidence type="ECO:0000256" key="2">
    <source>
        <dbReference type="ARBA" id="ARBA00008335"/>
    </source>
</evidence>
<dbReference type="PANTHER" id="PTHR23502:SF68">
    <property type="entry name" value="MULTIDRUG TRANSPORTER, PUTATIVE (AFU_ORTHOLOGUE AFUA_3G01120)-RELATED"/>
    <property type="match status" value="1"/>
</dbReference>
<keyword evidence="5 7" id="KW-0472">Membrane</keyword>
<dbReference type="AlphaFoldDB" id="A0A8H8U3V2"/>
<proteinExistence type="inferred from homology"/>
<name>A0A8H8U3V2_9HELO</name>
<keyword evidence="10" id="KW-1185">Reference proteome</keyword>
<comment type="similarity">
    <text evidence="2">Belongs to the major facilitator superfamily.</text>
</comment>
<feature type="transmembrane region" description="Helical" evidence="7">
    <location>
        <begin position="204"/>
        <end position="225"/>
    </location>
</feature>
<feature type="compositionally biased region" description="Polar residues" evidence="6">
    <location>
        <begin position="42"/>
        <end position="52"/>
    </location>
</feature>
<gene>
    <name evidence="9" type="primary">radE_0</name>
    <name evidence="9" type="ORF">LHYA1_G001170</name>
</gene>
<dbReference type="GO" id="GO:0016020">
    <property type="term" value="C:membrane"/>
    <property type="evidence" value="ECO:0007669"/>
    <property type="project" value="UniProtKB-SubCell"/>
</dbReference>
<evidence type="ECO:0000256" key="3">
    <source>
        <dbReference type="ARBA" id="ARBA00022692"/>
    </source>
</evidence>
<evidence type="ECO:0000313" key="9">
    <source>
        <dbReference type="EMBL" id="TVY30672.1"/>
    </source>
</evidence>
<evidence type="ECO:0000313" key="10">
    <source>
        <dbReference type="Proteomes" id="UP000431533"/>
    </source>
</evidence>
<dbReference type="PROSITE" id="PS50850">
    <property type="entry name" value="MFS"/>
    <property type="match status" value="1"/>
</dbReference>
<comment type="subcellular location">
    <subcellularLocation>
        <location evidence="1">Membrane</location>
        <topology evidence="1">Multi-pass membrane protein</topology>
    </subcellularLocation>
</comment>
<keyword evidence="4 7" id="KW-1133">Transmembrane helix</keyword>
<feature type="transmembrane region" description="Helical" evidence="7">
    <location>
        <begin position="312"/>
        <end position="335"/>
    </location>
</feature>
<dbReference type="EMBL" id="QGMH01000005">
    <property type="protein sequence ID" value="TVY30672.1"/>
    <property type="molecule type" value="Genomic_DNA"/>
</dbReference>
<dbReference type="PANTHER" id="PTHR23502">
    <property type="entry name" value="MAJOR FACILITATOR SUPERFAMILY"/>
    <property type="match status" value="1"/>
</dbReference>
<dbReference type="SUPFAM" id="SSF103473">
    <property type="entry name" value="MFS general substrate transporter"/>
    <property type="match status" value="1"/>
</dbReference>
<feature type="domain" description="Major facilitator superfamily (MFS) profile" evidence="8">
    <location>
        <begin position="78"/>
        <end position="485"/>
    </location>
</feature>
<accession>A0A8H8U3V2</accession>
<protein>
    <submittedName>
        <fullName evidence="9">Efflux pump</fullName>
    </submittedName>
</protein>
<dbReference type="FunFam" id="1.20.1250.20:FF:000011">
    <property type="entry name" value="MFS multidrug transporter, putative"/>
    <property type="match status" value="1"/>
</dbReference>
<dbReference type="Gene3D" id="1.20.1250.20">
    <property type="entry name" value="MFS general substrate transporter like domains"/>
    <property type="match status" value="1"/>
</dbReference>
<feature type="transmembrane region" description="Helical" evidence="7">
    <location>
        <begin position="231"/>
        <end position="253"/>
    </location>
</feature>